<name>A0A916JYJ6_9BACL</name>
<evidence type="ECO:0000256" key="7">
    <source>
        <dbReference type="SAM" id="Phobius"/>
    </source>
</evidence>
<keyword evidence="10" id="KW-1185">Reference proteome</keyword>
<evidence type="ECO:0000256" key="5">
    <source>
        <dbReference type="ARBA" id="ARBA00022989"/>
    </source>
</evidence>
<evidence type="ECO:0000256" key="1">
    <source>
        <dbReference type="ARBA" id="ARBA00004651"/>
    </source>
</evidence>
<gene>
    <name evidence="9" type="primary">wecH</name>
    <name evidence="9" type="ORF">PAESOLCIP111_01867</name>
</gene>
<feature type="transmembrane region" description="Helical" evidence="7">
    <location>
        <begin position="206"/>
        <end position="226"/>
    </location>
</feature>
<keyword evidence="4 7" id="KW-0812">Transmembrane</keyword>
<keyword evidence="5 7" id="KW-1133">Transmembrane helix</keyword>
<dbReference type="EMBL" id="CAJVAS010000006">
    <property type="protein sequence ID" value="CAG7616120.1"/>
    <property type="molecule type" value="Genomic_DNA"/>
</dbReference>
<comment type="similarity">
    <text evidence="2">Belongs to the acyltransferase 3 family.</text>
</comment>
<dbReference type="RefSeq" id="WP_218091661.1">
    <property type="nucleotide sequence ID" value="NZ_CAJVAS010000006.1"/>
</dbReference>
<evidence type="ECO:0000256" key="6">
    <source>
        <dbReference type="ARBA" id="ARBA00023136"/>
    </source>
</evidence>
<keyword evidence="6 7" id="KW-0472">Membrane</keyword>
<comment type="caution">
    <text evidence="9">The sequence shown here is derived from an EMBL/GenBank/DDBJ whole genome shotgun (WGS) entry which is preliminary data.</text>
</comment>
<evidence type="ECO:0000313" key="10">
    <source>
        <dbReference type="Proteomes" id="UP000693672"/>
    </source>
</evidence>
<keyword evidence="9" id="KW-0012">Acyltransferase</keyword>
<comment type="subcellular location">
    <subcellularLocation>
        <location evidence="1">Cell membrane</location>
        <topology evidence="1">Multi-pass membrane protein</topology>
    </subcellularLocation>
</comment>
<feature type="transmembrane region" description="Helical" evidence="7">
    <location>
        <begin position="233"/>
        <end position="250"/>
    </location>
</feature>
<dbReference type="Pfam" id="PF01757">
    <property type="entry name" value="Acyl_transf_3"/>
    <property type="match status" value="1"/>
</dbReference>
<keyword evidence="3" id="KW-1003">Cell membrane</keyword>
<feature type="transmembrane region" description="Helical" evidence="7">
    <location>
        <begin position="270"/>
        <end position="292"/>
    </location>
</feature>
<reference evidence="9" key="1">
    <citation type="submission" date="2021-06" db="EMBL/GenBank/DDBJ databases">
        <authorList>
            <person name="Criscuolo A."/>
        </authorList>
    </citation>
    <scope>NUCLEOTIDE SEQUENCE</scope>
    <source>
        <strain evidence="9">CIP111600</strain>
    </source>
</reference>
<evidence type="ECO:0000256" key="4">
    <source>
        <dbReference type="ARBA" id="ARBA00022692"/>
    </source>
</evidence>
<feature type="transmembrane region" description="Helical" evidence="7">
    <location>
        <begin position="127"/>
        <end position="151"/>
    </location>
</feature>
<accession>A0A916JYJ6</accession>
<dbReference type="InterPro" id="IPR002656">
    <property type="entry name" value="Acyl_transf_3_dom"/>
</dbReference>
<feature type="transmembrane region" description="Helical" evidence="7">
    <location>
        <begin position="88"/>
        <end position="107"/>
    </location>
</feature>
<evidence type="ECO:0000259" key="8">
    <source>
        <dbReference type="Pfam" id="PF01757"/>
    </source>
</evidence>
<dbReference type="GO" id="GO:0009246">
    <property type="term" value="P:enterobacterial common antigen biosynthetic process"/>
    <property type="evidence" value="ECO:0007669"/>
    <property type="project" value="TreeGrafter"/>
</dbReference>
<feature type="transmembrane region" description="Helical" evidence="7">
    <location>
        <begin position="43"/>
        <end position="67"/>
    </location>
</feature>
<protein>
    <submittedName>
        <fullName evidence="9">O-acetyltransferase WecH</fullName>
        <ecNumber evidence="9">2.3.1.-</ecNumber>
    </submittedName>
</protein>
<dbReference type="GO" id="GO:0016413">
    <property type="term" value="F:O-acetyltransferase activity"/>
    <property type="evidence" value="ECO:0007669"/>
    <property type="project" value="TreeGrafter"/>
</dbReference>
<proteinExistence type="inferred from homology"/>
<organism evidence="9 10">
    <name type="scientific">Paenibacillus solanacearum</name>
    <dbReference type="NCBI Taxonomy" id="2048548"/>
    <lineage>
        <taxon>Bacteria</taxon>
        <taxon>Bacillati</taxon>
        <taxon>Bacillota</taxon>
        <taxon>Bacilli</taxon>
        <taxon>Bacillales</taxon>
        <taxon>Paenibacillaceae</taxon>
        <taxon>Paenibacillus</taxon>
    </lineage>
</organism>
<feature type="transmembrane region" description="Helical" evidence="7">
    <location>
        <begin position="12"/>
        <end position="31"/>
    </location>
</feature>
<dbReference type="Proteomes" id="UP000693672">
    <property type="component" value="Unassembled WGS sequence"/>
</dbReference>
<evidence type="ECO:0000256" key="2">
    <source>
        <dbReference type="ARBA" id="ARBA00007400"/>
    </source>
</evidence>
<feature type="transmembrane region" description="Helical" evidence="7">
    <location>
        <begin position="313"/>
        <end position="335"/>
    </location>
</feature>
<feature type="domain" description="Acyltransferase 3" evidence="8">
    <location>
        <begin position="7"/>
        <end position="362"/>
    </location>
</feature>
<feature type="transmembrane region" description="Helical" evidence="7">
    <location>
        <begin position="163"/>
        <end position="186"/>
    </location>
</feature>
<sequence length="395" mass="44220">MRKSKIEEIEYLRAFAFLAVVLQHAIAHYAYLPETELADGVSLVILLIASKFAVPLFIFITGLVLFYNYDGPFSYGSFLKKRFYDIAVPYLLWSVVYGLPQVLHQGGGPAAVIDMLRLFLTGKSSYHLWYIVMILQFYLLFPLYRSAIGWLKPWVRTPKRIGLALLAAAAVYMYLMKLVGPIYVMAEQWRIPIITPMFTEYEDRNALFFFFYFVLGAVAGLTLPYWREWLLRYDRAIHIAFYAMSAYLGYRCVASFETSPAFAIHYDDLSLLRPVMAGFLILSILVLYRFGMRMAAAEGSSPAHKLLTAVGRYSYGAYLAHALALTFATLAADWMLPGVNVTLRTALAFVLCAFASELASFLLSKLPFGKAVTGIGGARKNRVPATSGGSRSASG</sequence>
<keyword evidence="9" id="KW-0808">Transferase</keyword>
<evidence type="ECO:0000313" key="9">
    <source>
        <dbReference type="EMBL" id="CAG7616120.1"/>
    </source>
</evidence>
<dbReference type="PANTHER" id="PTHR40074:SF2">
    <property type="entry name" value="O-ACETYLTRANSFERASE WECH"/>
    <property type="match status" value="1"/>
</dbReference>
<feature type="transmembrane region" description="Helical" evidence="7">
    <location>
        <begin position="341"/>
        <end position="363"/>
    </location>
</feature>
<dbReference type="AlphaFoldDB" id="A0A916JYJ6"/>
<dbReference type="PANTHER" id="PTHR40074">
    <property type="entry name" value="O-ACETYLTRANSFERASE WECH"/>
    <property type="match status" value="1"/>
</dbReference>
<dbReference type="EC" id="2.3.1.-" evidence="9"/>
<dbReference type="GO" id="GO:0005886">
    <property type="term" value="C:plasma membrane"/>
    <property type="evidence" value="ECO:0007669"/>
    <property type="project" value="UniProtKB-SubCell"/>
</dbReference>
<evidence type="ECO:0000256" key="3">
    <source>
        <dbReference type="ARBA" id="ARBA00022475"/>
    </source>
</evidence>